<feature type="domain" description="HpcH/HpaI aldolase/citrate lyase" evidence="4">
    <location>
        <begin position="114"/>
        <end position="223"/>
    </location>
</feature>
<dbReference type="PANTHER" id="PTHR32308:SF10">
    <property type="entry name" value="CITRATE LYASE SUBUNIT BETA"/>
    <property type="match status" value="1"/>
</dbReference>
<dbReference type="Pfam" id="PF03328">
    <property type="entry name" value="HpcH_HpaI"/>
    <property type="match status" value="2"/>
</dbReference>
<feature type="domain" description="HpcH/HpaI aldolase/citrate lyase" evidence="4">
    <location>
        <begin position="18"/>
        <end position="111"/>
    </location>
</feature>
<dbReference type="PIRSF" id="PIRSF015582">
    <property type="entry name" value="Cit_lyase_B"/>
    <property type="match status" value="1"/>
</dbReference>
<keyword evidence="3" id="KW-0460">Magnesium</keyword>
<evidence type="ECO:0000256" key="2">
    <source>
        <dbReference type="ARBA" id="ARBA00022723"/>
    </source>
</evidence>
<proteinExistence type="predicted"/>
<keyword evidence="6" id="KW-1185">Reference proteome</keyword>
<comment type="cofactor">
    <cofactor evidence="1">
        <name>Mg(2+)</name>
        <dbReference type="ChEBI" id="CHEBI:18420"/>
    </cofactor>
</comment>
<organism evidence="5 6">
    <name type="scientific">Gordonia caeni</name>
    <dbReference type="NCBI Taxonomy" id="1007097"/>
    <lineage>
        <taxon>Bacteria</taxon>
        <taxon>Bacillati</taxon>
        <taxon>Actinomycetota</taxon>
        <taxon>Actinomycetes</taxon>
        <taxon>Mycobacteriales</taxon>
        <taxon>Gordoniaceae</taxon>
        <taxon>Gordonia</taxon>
    </lineage>
</organism>
<dbReference type="EMBL" id="BAAAZW010000010">
    <property type="protein sequence ID" value="GAA3968540.1"/>
    <property type="molecule type" value="Genomic_DNA"/>
</dbReference>
<accession>A0ABP7PNL0</accession>
<dbReference type="InterPro" id="IPR011206">
    <property type="entry name" value="Citrate_lyase_beta/mcl1/mcl2"/>
</dbReference>
<evidence type="ECO:0000256" key="1">
    <source>
        <dbReference type="ARBA" id="ARBA00001946"/>
    </source>
</evidence>
<dbReference type="PANTHER" id="PTHR32308">
    <property type="entry name" value="LYASE BETA SUBUNIT, PUTATIVE (AFU_ORTHOLOGUE AFUA_4G13030)-RELATED"/>
    <property type="match status" value="1"/>
</dbReference>
<evidence type="ECO:0000313" key="6">
    <source>
        <dbReference type="Proteomes" id="UP001418444"/>
    </source>
</evidence>
<dbReference type="SUPFAM" id="SSF51621">
    <property type="entry name" value="Phosphoenolpyruvate/pyruvate domain"/>
    <property type="match status" value="1"/>
</dbReference>
<keyword evidence="2" id="KW-0479">Metal-binding</keyword>
<reference evidence="6" key="1">
    <citation type="journal article" date="2019" name="Int. J. Syst. Evol. Microbiol.">
        <title>The Global Catalogue of Microorganisms (GCM) 10K type strain sequencing project: providing services to taxonomists for standard genome sequencing and annotation.</title>
        <authorList>
            <consortium name="The Broad Institute Genomics Platform"/>
            <consortium name="The Broad Institute Genome Sequencing Center for Infectious Disease"/>
            <person name="Wu L."/>
            <person name="Ma J."/>
        </authorList>
    </citation>
    <scope>NUCLEOTIDE SEQUENCE [LARGE SCALE GENOMIC DNA]</scope>
    <source>
        <strain evidence="6">JCM 16923</strain>
    </source>
</reference>
<evidence type="ECO:0000259" key="4">
    <source>
        <dbReference type="Pfam" id="PF03328"/>
    </source>
</evidence>
<gene>
    <name evidence="5" type="primary">citE</name>
    <name evidence="5" type="ORF">GCM10022231_32020</name>
</gene>
<dbReference type="Proteomes" id="UP001418444">
    <property type="component" value="Unassembled WGS sequence"/>
</dbReference>
<comment type="caution">
    <text evidence="5">The sequence shown here is derived from an EMBL/GenBank/DDBJ whole genome shotgun (WGS) entry which is preliminary data.</text>
</comment>
<dbReference type="InterPro" id="IPR040442">
    <property type="entry name" value="Pyrv_kinase-like_dom_sf"/>
</dbReference>
<evidence type="ECO:0000313" key="5">
    <source>
        <dbReference type="EMBL" id="GAA3968540.1"/>
    </source>
</evidence>
<dbReference type="Gene3D" id="3.20.20.60">
    <property type="entry name" value="Phosphoenolpyruvate-binding domains"/>
    <property type="match status" value="1"/>
</dbReference>
<name>A0ABP7PNL0_9ACTN</name>
<sequence length="285" mass="29724">MTDSSPHTAPWTPAGPALLFCPADRPERYAKAAERADVVILDLEDAVAPENKAAARTALIDTPLDPDRVIVRVNPAGTDEHAADLAALAQTSYRVIMLAKAEDPAAVAALDYAVIGLIETPLGAVRCEEIAAVGNCAGLMWGAEDLVAGLGGKSSRFGTEEPGAGGYRSVPSHVRARVRLAAGAFGKAAIDAVHLDIADVVGLDFEVRDAVALGYAATACIHPAQVPVVRDGYAPSPQEVTWARQVLAESERHGGGVFTFEGQMVDAPVFGQALAVLRRAGENPF</sequence>
<dbReference type="InterPro" id="IPR005000">
    <property type="entry name" value="Aldolase/citrate-lyase_domain"/>
</dbReference>
<dbReference type="RefSeq" id="WP_344785510.1">
    <property type="nucleotide sequence ID" value="NZ_BAAAZW010000010.1"/>
</dbReference>
<dbReference type="InterPro" id="IPR015813">
    <property type="entry name" value="Pyrv/PenolPyrv_kinase-like_dom"/>
</dbReference>
<evidence type="ECO:0000256" key="3">
    <source>
        <dbReference type="ARBA" id="ARBA00022842"/>
    </source>
</evidence>
<protein>
    <submittedName>
        <fullName evidence="5">Citrate (Pro-3S)-lyase subunit beta</fullName>
    </submittedName>
</protein>